<evidence type="ECO:0000256" key="1">
    <source>
        <dbReference type="SAM" id="MobiDB-lite"/>
    </source>
</evidence>
<organism evidence="2 3">
    <name type="scientific">Persicimonas caeni</name>
    <dbReference type="NCBI Taxonomy" id="2292766"/>
    <lineage>
        <taxon>Bacteria</taxon>
        <taxon>Deltaproteobacteria</taxon>
        <taxon>Bradymonadales</taxon>
        <taxon>Bradymonadaceae</taxon>
        <taxon>Persicimonas</taxon>
    </lineage>
</organism>
<dbReference type="EMBL" id="CP041186">
    <property type="protein sequence ID" value="QDG52928.1"/>
    <property type="molecule type" value="Genomic_DNA"/>
</dbReference>
<feature type="region of interest" description="Disordered" evidence="1">
    <location>
        <begin position="172"/>
        <end position="195"/>
    </location>
</feature>
<feature type="compositionally biased region" description="Basic and acidic residues" evidence="1">
    <location>
        <begin position="303"/>
        <end position="317"/>
    </location>
</feature>
<dbReference type="RefSeq" id="WP_141199389.1">
    <property type="nucleotide sequence ID" value="NZ_CP041186.1"/>
</dbReference>
<reference evidence="2 3" key="1">
    <citation type="submission" date="2019-06" db="EMBL/GenBank/DDBJ databases">
        <title>Persicimonas caeni gen. nov., sp. nov., a predatory bacterium isolated from solar saltern.</title>
        <authorList>
            <person name="Wang S."/>
        </authorList>
    </citation>
    <scope>NUCLEOTIDE SEQUENCE [LARGE SCALE GENOMIC DNA]</scope>
    <source>
        <strain evidence="2 3">YN101</strain>
    </source>
</reference>
<dbReference type="AlphaFoldDB" id="A0A4Y6PX68"/>
<evidence type="ECO:0000313" key="3">
    <source>
        <dbReference type="Proteomes" id="UP000315995"/>
    </source>
</evidence>
<name>A0A4Y6PX68_PERCE</name>
<dbReference type="OrthoDB" id="4496929at2"/>
<proteinExistence type="predicted"/>
<accession>A0A4Y6PX68</accession>
<protein>
    <submittedName>
        <fullName evidence="2">Uncharacterized protein</fullName>
    </submittedName>
</protein>
<accession>A0A5B8Y8P6</accession>
<keyword evidence="3" id="KW-1185">Reference proteome</keyword>
<feature type="region of interest" description="Disordered" evidence="1">
    <location>
        <begin position="294"/>
        <end position="317"/>
    </location>
</feature>
<evidence type="ECO:0000313" key="2">
    <source>
        <dbReference type="EMBL" id="QDG52928.1"/>
    </source>
</evidence>
<feature type="region of interest" description="Disordered" evidence="1">
    <location>
        <begin position="118"/>
        <end position="146"/>
    </location>
</feature>
<gene>
    <name evidence="2" type="ORF">FIV42_19930</name>
</gene>
<dbReference type="Proteomes" id="UP000315995">
    <property type="component" value="Chromosome"/>
</dbReference>
<sequence>MTESTLDNSLAGAAQAAAPASTPEIHAQARALTKAGASLLSPSEGYRVYDVGGRKIVLSALDAAVSLGEGTDLGGDFTDLDELVVFSEAVTVSGEVDANALAIATHTIDTLPGSKPCLSTAGTPGAHQPHPAMTGDGDRGGPGGPGGDIAVYLEMLSDSALHLFYDAAGGDGGAGQDAKKGTGGPGGPGGNGGTVHVGFSHPYAKALATLRECAAAKHASQRARLAKQLLAQLDGDEQFADETAKLAKLVDDGHGRDADALRGVLQALGYGLLGALAALRSELVERMDVSGGGYGVGGSGSKSDGDNGSRGEPGKRSADALVLAEAGDRPTDFVFAHPDQCDMLLAKAEMAYFTGTDEHLQSAIIWARRVFERTSFAKDLDDDSALRALYADKQASLGIHAGIEQLAQINDRAGQMLNQMKVGKDYFDHAATWAPLTSLDFLRSILDQQLSNLETIEASYTAYFDALAEQKATFKQLRAMRAKAHHAISAARNKLEMLEGMADDTARAIELYEPQIEAKKDALEEELAKAKDDITSRFSFNFNDLVNGLTMVAFAPQKFMIALQVTDLLYKGAFTVPNDKGVDVNKSYLIKHVASCKADVDSLIEGYEQQKDGSVKIDDPGAAKLVVAKKQLDKFLGEFSERLGDQLEAVDKAFDAYINTIIARNNLVLRYNAIVNTEAKYLQRIANYEQKLDEMSDEGLDKLRPDLPAISNFITRMYYDARDEVLQTLYGCSKAYRFWALSEHDLLEESFAGYLPPQINAAILRGAQTKLLGELERAVETLRRPPQHFPPPSNPQGSVELSLSDEQVDALRQDGAVIFQLEPVYPWTPRSESPFAGWANIRLDKARVWLPGASTADGVFNIDITQMGTEELVDPNGASYEFTHDPIHISFRYRDGETPQIMEDGDIGTGSQRRFAPVGPFAWWRIEVNDTYNSELNLENLEGITLEFWGTNYTFG</sequence>